<gene>
    <name evidence="1" type="ORF">SPARVUS_LOCUS10035484</name>
</gene>
<dbReference type="PANTHER" id="PTHR31514:SF1">
    <property type="entry name" value="MUSCULAR LMNA-INTERACTING PROTEIN"/>
    <property type="match status" value="1"/>
</dbReference>
<protein>
    <submittedName>
        <fullName evidence="1">Uncharacterized protein</fullName>
    </submittedName>
</protein>
<evidence type="ECO:0000313" key="2">
    <source>
        <dbReference type="Proteomes" id="UP001162483"/>
    </source>
</evidence>
<name>A0ABN9EKA8_9NEOB</name>
<dbReference type="Proteomes" id="UP001162483">
    <property type="component" value="Unassembled WGS sequence"/>
</dbReference>
<keyword evidence="2" id="KW-1185">Reference proteome</keyword>
<evidence type="ECO:0000313" key="1">
    <source>
        <dbReference type="EMBL" id="CAI9584462.1"/>
    </source>
</evidence>
<sequence length="216" mass="24183">MCTSPAYILGSPRFNLSRSCELQSANSLSQSSDQENRQSYKIKSSYKSFAAIPTNTLLRDQKAIDKPDINTTTASKENLDPHQEMCSPALLRQQTEEICAAIDEVLHDDPLPVHCKAASKPTIRKRDSKSAIILRSPPKSAGRETKYASIQQRANTRTNNLQTRPGVIRPISLKISAKENEDGPVSPFDFQQISMPQYRKETYFVSDLNVFSVYSV</sequence>
<organism evidence="1 2">
    <name type="scientific">Staurois parvus</name>
    <dbReference type="NCBI Taxonomy" id="386267"/>
    <lineage>
        <taxon>Eukaryota</taxon>
        <taxon>Metazoa</taxon>
        <taxon>Chordata</taxon>
        <taxon>Craniata</taxon>
        <taxon>Vertebrata</taxon>
        <taxon>Euteleostomi</taxon>
        <taxon>Amphibia</taxon>
        <taxon>Batrachia</taxon>
        <taxon>Anura</taxon>
        <taxon>Neobatrachia</taxon>
        <taxon>Ranoidea</taxon>
        <taxon>Ranidae</taxon>
        <taxon>Staurois</taxon>
    </lineage>
</organism>
<feature type="non-terminal residue" evidence="1">
    <location>
        <position position="216"/>
    </location>
</feature>
<dbReference type="EMBL" id="CATNWA010015551">
    <property type="protein sequence ID" value="CAI9584462.1"/>
    <property type="molecule type" value="Genomic_DNA"/>
</dbReference>
<dbReference type="Pfam" id="PF15274">
    <property type="entry name" value="MLIP"/>
    <property type="match status" value="1"/>
</dbReference>
<proteinExistence type="predicted"/>
<dbReference type="InterPro" id="IPR029331">
    <property type="entry name" value="MLIP"/>
</dbReference>
<accession>A0ABN9EKA8</accession>
<comment type="caution">
    <text evidence="1">The sequence shown here is derived from an EMBL/GenBank/DDBJ whole genome shotgun (WGS) entry which is preliminary data.</text>
</comment>
<reference evidence="1" key="1">
    <citation type="submission" date="2023-05" db="EMBL/GenBank/DDBJ databases">
        <authorList>
            <person name="Stuckert A."/>
        </authorList>
    </citation>
    <scope>NUCLEOTIDE SEQUENCE</scope>
</reference>
<dbReference type="PANTHER" id="PTHR31514">
    <property type="entry name" value="MUSCULAR LMNA-INTERACTING PROTEIN MLIP"/>
    <property type="match status" value="1"/>
</dbReference>